<reference evidence="5" key="1">
    <citation type="submission" date="2022-06" db="EMBL/GenBank/DDBJ databases">
        <authorList>
            <consortium name="SYNGENTA / RWTH Aachen University"/>
        </authorList>
    </citation>
    <scope>NUCLEOTIDE SEQUENCE</scope>
</reference>
<sequence length="270" mass="29458">MSSWSSLSSIDKQAFYSILDEYFESRPQLFQSDRSNLSTSNDGPTQNPTRMISNLLSSHSSRQPSNQQSASSNPSGIDPQSTLKTLGVVSNFINQSNSSNNNTSNQTQQPSKVHSLATTFNQNPSNSKQTPNGLISSQKFFGGFVSQSEKDAMSAKPRGILADAAASSQPSSSSLTSNGNSKSFLPPPSRNNPPAVKRNVKPQSIDHEEHEEAEELVEAIYDYNGTSPEDLSFKEHQIIKVTEHISDDWWNGQIGKGPIGMFPSSYVKPI</sequence>
<dbReference type="PANTHER" id="PTHR45929:SF3">
    <property type="entry name" value="JAK PATHWAY SIGNAL TRANSDUCTION ADAPTOR MOLECULE"/>
    <property type="match status" value="1"/>
</dbReference>
<evidence type="ECO:0000259" key="4">
    <source>
        <dbReference type="PROSITE" id="PS50002"/>
    </source>
</evidence>
<gene>
    <name evidence="5" type="ORF">PPACK8108_LOCUS13115</name>
</gene>
<dbReference type="Proteomes" id="UP001153365">
    <property type="component" value="Unassembled WGS sequence"/>
</dbReference>
<dbReference type="Gene3D" id="2.30.30.40">
    <property type="entry name" value="SH3 Domains"/>
    <property type="match status" value="1"/>
</dbReference>
<dbReference type="PANTHER" id="PTHR45929">
    <property type="entry name" value="JAK PATHWAY SIGNAL TRANSDUCTION ADAPTOR MOLECULE"/>
    <property type="match status" value="1"/>
</dbReference>
<dbReference type="InterPro" id="IPR050670">
    <property type="entry name" value="STAM"/>
</dbReference>
<accession>A0AAV0B4D5</accession>
<dbReference type="EMBL" id="CALTRL010003221">
    <property type="protein sequence ID" value="CAH7678663.1"/>
    <property type="molecule type" value="Genomic_DNA"/>
</dbReference>
<dbReference type="PROSITE" id="PS50002">
    <property type="entry name" value="SH3"/>
    <property type="match status" value="1"/>
</dbReference>
<dbReference type="GO" id="GO:0033565">
    <property type="term" value="C:ESCRT-0 complex"/>
    <property type="evidence" value="ECO:0007669"/>
    <property type="project" value="TreeGrafter"/>
</dbReference>
<evidence type="ECO:0000256" key="1">
    <source>
        <dbReference type="ARBA" id="ARBA00022443"/>
    </source>
</evidence>
<feature type="domain" description="SH3" evidence="4">
    <location>
        <begin position="212"/>
        <end position="270"/>
    </location>
</feature>
<feature type="compositionally biased region" description="Polar residues" evidence="3">
    <location>
        <begin position="32"/>
        <end position="59"/>
    </location>
</feature>
<evidence type="ECO:0000313" key="5">
    <source>
        <dbReference type="EMBL" id="CAH7678663.1"/>
    </source>
</evidence>
<feature type="region of interest" description="Disordered" evidence="3">
    <location>
        <begin position="32"/>
        <end position="113"/>
    </location>
</feature>
<dbReference type="InterPro" id="IPR001452">
    <property type="entry name" value="SH3_domain"/>
</dbReference>
<protein>
    <recommendedName>
        <fullName evidence="4">SH3 domain-containing protein</fullName>
    </recommendedName>
</protein>
<evidence type="ECO:0000313" key="6">
    <source>
        <dbReference type="Proteomes" id="UP001153365"/>
    </source>
</evidence>
<dbReference type="AlphaFoldDB" id="A0AAV0B4D5"/>
<keyword evidence="1 2" id="KW-0728">SH3 domain</keyword>
<feature type="compositionally biased region" description="Low complexity" evidence="3">
    <location>
        <begin position="94"/>
        <end position="109"/>
    </location>
</feature>
<evidence type="ECO:0000256" key="2">
    <source>
        <dbReference type="PROSITE-ProRule" id="PRU00192"/>
    </source>
</evidence>
<dbReference type="GO" id="GO:0043328">
    <property type="term" value="P:protein transport to vacuole involved in ubiquitin-dependent protein catabolic process via the multivesicular body sorting pathway"/>
    <property type="evidence" value="ECO:0007669"/>
    <property type="project" value="TreeGrafter"/>
</dbReference>
<dbReference type="InterPro" id="IPR036028">
    <property type="entry name" value="SH3-like_dom_sf"/>
</dbReference>
<comment type="caution">
    <text evidence="5">The sequence shown here is derived from an EMBL/GenBank/DDBJ whole genome shotgun (WGS) entry which is preliminary data.</text>
</comment>
<feature type="compositionally biased region" description="Low complexity" evidence="3">
    <location>
        <begin position="163"/>
        <end position="183"/>
    </location>
</feature>
<keyword evidence="6" id="KW-1185">Reference proteome</keyword>
<proteinExistence type="predicted"/>
<organism evidence="5 6">
    <name type="scientific">Phakopsora pachyrhizi</name>
    <name type="common">Asian soybean rust disease fungus</name>
    <dbReference type="NCBI Taxonomy" id="170000"/>
    <lineage>
        <taxon>Eukaryota</taxon>
        <taxon>Fungi</taxon>
        <taxon>Dikarya</taxon>
        <taxon>Basidiomycota</taxon>
        <taxon>Pucciniomycotina</taxon>
        <taxon>Pucciniomycetes</taxon>
        <taxon>Pucciniales</taxon>
        <taxon>Phakopsoraceae</taxon>
        <taxon>Phakopsora</taxon>
    </lineage>
</organism>
<feature type="region of interest" description="Disordered" evidence="3">
    <location>
        <begin position="163"/>
        <end position="211"/>
    </location>
</feature>
<dbReference type="SMART" id="SM00326">
    <property type="entry name" value="SH3"/>
    <property type="match status" value="1"/>
</dbReference>
<dbReference type="PRINTS" id="PR00452">
    <property type="entry name" value="SH3DOMAIN"/>
</dbReference>
<name>A0AAV0B4D5_PHAPC</name>
<feature type="compositionally biased region" description="Low complexity" evidence="3">
    <location>
        <begin position="60"/>
        <end position="75"/>
    </location>
</feature>
<dbReference type="PRINTS" id="PR00499">
    <property type="entry name" value="P67PHOX"/>
</dbReference>
<dbReference type="SUPFAM" id="SSF50044">
    <property type="entry name" value="SH3-domain"/>
    <property type="match status" value="1"/>
</dbReference>
<dbReference type="CDD" id="cd00174">
    <property type="entry name" value="SH3"/>
    <property type="match status" value="1"/>
</dbReference>
<dbReference type="Pfam" id="PF00018">
    <property type="entry name" value="SH3_1"/>
    <property type="match status" value="1"/>
</dbReference>
<evidence type="ECO:0000256" key="3">
    <source>
        <dbReference type="SAM" id="MobiDB-lite"/>
    </source>
</evidence>